<evidence type="ECO:0000313" key="5">
    <source>
        <dbReference type="Proteomes" id="UP000604046"/>
    </source>
</evidence>
<dbReference type="Pfam" id="PF08711">
    <property type="entry name" value="Med26"/>
    <property type="match status" value="1"/>
</dbReference>
<dbReference type="Proteomes" id="UP000604046">
    <property type="component" value="Unassembled WGS sequence"/>
</dbReference>
<feature type="region of interest" description="Disordered" evidence="2">
    <location>
        <begin position="103"/>
        <end position="183"/>
    </location>
</feature>
<evidence type="ECO:0000256" key="1">
    <source>
        <dbReference type="PROSITE-ProRule" id="PRU00649"/>
    </source>
</evidence>
<comment type="subcellular location">
    <subcellularLocation>
        <location evidence="1">Nucleus</location>
    </subcellularLocation>
</comment>
<dbReference type="AlphaFoldDB" id="A0A812I9N1"/>
<dbReference type="OrthoDB" id="288203at2759"/>
<keyword evidence="1" id="KW-0539">Nucleus</keyword>
<dbReference type="EMBL" id="CAJNDS010000207">
    <property type="protein sequence ID" value="CAE7028279.1"/>
    <property type="molecule type" value="Genomic_DNA"/>
</dbReference>
<accession>A0A812I9N1</accession>
<dbReference type="InterPro" id="IPR017923">
    <property type="entry name" value="TFIIS_N"/>
</dbReference>
<organism evidence="4 5">
    <name type="scientific">Symbiodinium natans</name>
    <dbReference type="NCBI Taxonomy" id="878477"/>
    <lineage>
        <taxon>Eukaryota</taxon>
        <taxon>Sar</taxon>
        <taxon>Alveolata</taxon>
        <taxon>Dinophyceae</taxon>
        <taxon>Suessiales</taxon>
        <taxon>Symbiodiniaceae</taxon>
        <taxon>Symbiodinium</taxon>
    </lineage>
</organism>
<dbReference type="SUPFAM" id="SSF47676">
    <property type="entry name" value="Conserved domain common to transcription factors TFIIS, elongin A, CRSP70"/>
    <property type="match status" value="1"/>
</dbReference>
<feature type="domain" description="TFIIS N-terminal" evidence="3">
    <location>
        <begin position="198"/>
        <end position="274"/>
    </location>
</feature>
<keyword evidence="5" id="KW-1185">Reference proteome</keyword>
<dbReference type="InterPro" id="IPR035441">
    <property type="entry name" value="TFIIS/LEDGF_dom_sf"/>
</dbReference>
<evidence type="ECO:0000313" key="4">
    <source>
        <dbReference type="EMBL" id="CAE7028279.1"/>
    </source>
</evidence>
<dbReference type="GO" id="GO:0005634">
    <property type="term" value="C:nucleus"/>
    <property type="evidence" value="ECO:0007669"/>
    <property type="project" value="UniProtKB-SubCell"/>
</dbReference>
<dbReference type="Gene3D" id="1.20.930.10">
    <property type="entry name" value="Conserved domain common to transcription factors TFIIS, elongin A, CRSP70"/>
    <property type="match status" value="1"/>
</dbReference>
<sequence length="279" mass="30904">MQGTSDEREQDPAVALMLATVRMIRNWVESSFSSTESARIERKGHLKARFKVELSPEMWKELQNFVKASFALSGLQLTKLERGDEKSCIEVVMSMEARKQFAAKNPAVQEKPEKHCDGSEGAEGIRTPEASQPRSVREAVPTPCKHAQGTAKRHASTCDPMPGMSKRSKTKESEPGKAAKSWMPLSDVSAHDVPCDLTGIVAAKDGLTAALTSKDLHEAVAWLKGLGRREVLAHELEKTRIGITVNDCRKQGDSYVTKLADILIQRWKKAWRKAQELKG</sequence>
<dbReference type="PROSITE" id="PS51319">
    <property type="entry name" value="TFIIS_N"/>
    <property type="match status" value="1"/>
</dbReference>
<comment type="caution">
    <text evidence="4">The sequence shown here is derived from an EMBL/GenBank/DDBJ whole genome shotgun (WGS) entry which is preliminary data.</text>
</comment>
<protein>
    <recommendedName>
        <fullName evidence="3">TFIIS N-terminal domain-containing protein</fullName>
    </recommendedName>
</protein>
<name>A0A812I9N1_9DINO</name>
<gene>
    <name evidence="4" type="ORF">SNAT2548_LOCUS3402</name>
</gene>
<evidence type="ECO:0000259" key="3">
    <source>
        <dbReference type="PROSITE" id="PS51319"/>
    </source>
</evidence>
<proteinExistence type="predicted"/>
<reference evidence="4" key="1">
    <citation type="submission" date="2021-02" db="EMBL/GenBank/DDBJ databases">
        <authorList>
            <person name="Dougan E. K."/>
            <person name="Rhodes N."/>
            <person name="Thang M."/>
            <person name="Chan C."/>
        </authorList>
    </citation>
    <scope>NUCLEOTIDE SEQUENCE</scope>
</reference>
<evidence type="ECO:0000256" key="2">
    <source>
        <dbReference type="SAM" id="MobiDB-lite"/>
    </source>
</evidence>